<name>A0A3M7Q889_BRAPC</name>
<evidence type="ECO:0000313" key="3">
    <source>
        <dbReference type="Proteomes" id="UP000276133"/>
    </source>
</evidence>
<feature type="transmembrane region" description="Helical" evidence="1">
    <location>
        <begin position="61"/>
        <end position="78"/>
    </location>
</feature>
<protein>
    <submittedName>
        <fullName evidence="2">Uncharacterized protein</fullName>
    </submittedName>
</protein>
<accession>A0A3M7Q889</accession>
<keyword evidence="1" id="KW-0472">Membrane</keyword>
<keyword evidence="1" id="KW-0812">Transmembrane</keyword>
<keyword evidence="1" id="KW-1133">Transmembrane helix</keyword>
<feature type="transmembrane region" description="Helical" evidence="1">
    <location>
        <begin position="33"/>
        <end position="54"/>
    </location>
</feature>
<dbReference type="Proteomes" id="UP000276133">
    <property type="component" value="Unassembled WGS sequence"/>
</dbReference>
<comment type="caution">
    <text evidence="2">The sequence shown here is derived from an EMBL/GenBank/DDBJ whole genome shotgun (WGS) entry which is preliminary data.</text>
</comment>
<gene>
    <name evidence="2" type="ORF">BpHYR1_020327</name>
</gene>
<organism evidence="2 3">
    <name type="scientific">Brachionus plicatilis</name>
    <name type="common">Marine rotifer</name>
    <name type="synonym">Brachionus muelleri</name>
    <dbReference type="NCBI Taxonomy" id="10195"/>
    <lineage>
        <taxon>Eukaryota</taxon>
        <taxon>Metazoa</taxon>
        <taxon>Spiralia</taxon>
        <taxon>Gnathifera</taxon>
        <taxon>Rotifera</taxon>
        <taxon>Eurotatoria</taxon>
        <taxon>Monogononta</taxon>
        <taxon>Pseudotrocha</taxon>
        <taxon>Ploima</taxon>
        <taxon>Brachionidae</taxon>
        <taxon>Brachionus</taxon>
    </lineage>
</organism>
<evidence type="ECO:0000313" key="2">
    <source>
        <dbReference type="EMBL" id="RNA07412.1"/>
    </source>
</evidence>
<evidence type="ECO:0000256" key="1">
    <source>
        <dbReference type="SAM" id="Phobius"/>
    </source>
</evidence>
<dbReference type="AlphaFoldDB" id="A0A3M7Q889"/>
<proteinExistence type="predicted"/>
<reference evidence="2 3" key="1">
    <citation type="journal article" date="2018" name="Sci. Rep.">
        <title>Genomic signatures of local adaptation to the degree of environmental predictability in rotifers.</title>
        <authorList>
            <person name="Franch-Gras L."/>
            <person name="Hahn C."/>
            <person name="Garcia-Roger E.M."/>
            <person name="Carmona M.J."/>
            <person name="Serra M."/>
            <person name="Gomez A."/>
        </authorList>
    </citation>
    <scope>NUCLEOTIDE SEQUENCE [LARGE SCALE GENOMIC DNA]</scope>
    <source>
        <strain evidence="2">HYR1</strain>
    </source>
</reference>
<sequence length="82" mass="9171">MDVRPWINFLNDDIMICSVIESKLDVASSYTKMYGFLSMVLAMATLCFSPPLSLRPLSPTIVSYFIGIFSMVLCRSHISATL</sequence>
<dbReference type="EMBL" id="REGN01007057">
    <property type="protein sequence ID" value="RNA07412.1"/>
    <property type="molecule type" value="Genomic_DNA"/>
</dbReference>
<keyword evidence="3" id="KW-1185">Reference proteome</keyword>
<dbReference type="AntiFam" id="ANF00062">
    <property type="entry name" value="Shadow ORF (opposite ABC transporter protein)"/>
</dbReference>